<dbReference type="Proteomes" id="UP000005239">
    <property type="component" value="Unassembled WGS sequence"/>
</dbReference>
<accession>A0A2A6D2B8</accession>
<keyword evidence="3" id="KW-0812">Transmembrane</keyword>
<reference evidence="8" key="1">
    <citation type="journal article" date="2008" name="Nat. Genet.">
        <title>The Pristionchus pacificus genome provides a unique perspective on nematode lifestyle and parasitism.</title>
        <authorList>
            <person name="Dieterich C."/>
            <person name="Clifton S.W."/>
            <person name="Schuster L.N."/>
            <person name="Chinwalla A."/>
            <person name="Delehaunty K."/>
            <person name="Dinkelacker I."/>
            <person name="Fulton L."/>
            <person name="Fulton R."/>
            <person name="Godfrey J."/>
            <person name="Minx P."/>
            <person name="Mitreva M."/>
            <person name="Roeseler W."/>
            <person name="Tian H."/>
            <person name="Witte H."/>
            <person name="Yang S.P."/>
            <person name="Wilson R.K."/>
            <person name="Sommer R.J."/>
        </authorList>
    </citation>
    <scope>NUCLEOTIDE SEQUENCE [LARGE SCALE GENOMIC DNA]</scope>
    <source>
        <strain evidence="8">PS312</strain>
    </source>
</reference>
<dbReference type="SUPFAM" id="SSF52499">
    <property type="entry name" value="Isochorismatase-like hydrolases"/>
    <property type="match status" value="1"/>
</dbReference>
<gene>
    <name evidence="7" type="primary">WBGene00110078</name>
</gene>
<dbReference type="Gene3D" id="3.40.50.850">
    <property type="entry name" value="Isochorismatase-like"/>
    <property type="match status" value="1"/>
</dbReference>
<dbReference type="InterPro" id="IPR000868">
    <property type="entry name" value="Isochorismatase-like_dom"/>
</dbReference>
<evidence type="ECO:0000313" key="8">
    <source>
        <dbReference type="Proteomes" id="UP000005239"/>
    </source>
</evidence>
<name>A0A2A6D2B8_PRIPA</name>
<evidence type="ECO:0000313" key="7">
    <source>
        <dbReference type="EnsemblMetazoa" id="PPA20524.1"/>
    </source>
</evidence>
<evidence type="ECO:0000256" key="2">
    <source>
        <dbReference type="ARBA" id="ARBA00006336"/>
    </source>
</evidence>
<evidence type="ECO:0000259" key="6">
    <source>
        <dbReference type="Pfam" id="PF00857"/>
    </source>
</evidence>
<dbReference type="InterPro" id="IPR045263">
    <property type="entry name" value="GLUT"/>
</dbReference>
<dbReference type="GO" id="GO:0016020">
    <property type="term" value="C:membrane"/>
    <property type="evidence" value="ECO:0000318"/>
    <property type="project" value="GO_Central"/>
</dbReference>
<organism evidence="7 8">
    <name type="scientific">Pristionchus pacificus</name>
    <name type="common">Parasitic nematode worm</name>
    <dbReference type="NCBI Taxonomy" id="54126"/>
    <lineage>
        <taxon>Eukaryota</taxon>
        <taxon>Metazoa</taxon>
        <taxon>Ecdysozoa</taxon>
        <taxon>Nematoda</taxon>
        <taxon>Chromadorea</taxon>
        <taxon>Rhabditida</taxon>
        <taxon>Rhabditina</taxon>
        <taxon>Diplogasteromorpha</taxon>
        <taxon>Diplogasteroidea</taxon>
        <taxon>Neodiplogasteridae</taxon>
        <taxon>Pristionchus</taxon>
    </lineage>
</organism>
<proteinExistence type="inferred from homology"/>
<comment type="subcellular location">
    <subcellularLocation>
        <location evidence="1">Membrane</location>
    </subcellularLocation>
</comment>
<dbReference type="Gene3D" id="1.20.1250.20">
    <property type="entry name" value="MFS general substrate transporter like domains"/>
    <property type="match status" value="2"/>
</dbReference>
<dbReference type="GO" id="GO:0015149">
    <property type="term" value="F:hexose transmembrane transporter activity"/>
    <property type="evidence" value="ECO:0000318"/>
    <property type="project" value="GO_Central"/>
</dbReference>
<comment type="similarity">
    <text evidence="2">Belongs to the isochorismatase family.</text>
</comment>
<dbReference type="PANTHER" id="PTHR23503:SF108">
    <property type="entry name" value="MAJOR FACILITATOR SUPERFAMILY (MFS) PROFILE DOMAIN-CONTAINING PROTEIN"/>
    <property type="match status" value="1"/>
</dbReference>
<accession>A0A8R1UF66</accession>
<dbReference type="Pfam" id="PF00857">
    <property type="entry name" value="Isochorismatase"/>
    <property type="match status" value="1"/>
</dbReference>
<evidence type="ECO:0000256" key="1">
    <source>
        <dbReference type="ARBA" id="ARBA00004370"/>
    </source>
</evidence>
<dbReference type="AlphaFoldDB" id="A0A2A6D2B8"/>
<feature type="domain" description="Isochorismatase-like" evidence="6">
    <location>
        <begin position="111"/>
        <end position="314"/>
    </location>
</feature>
<reference evidence="7" key="2">
    <citation type="submission" date="2022-06" db="UniProtKB">
        <authorList>
            <consortium name="EnsemblMetazoa"/>
        </authorList>
    </citation>
    <scope>IDENTIFICATION</scope>
    <source>
        <strain evidence="7">PS312</strain>
    </source>
</reference>
<evidence type="ECO:0000256" key="3">
    <source>
        <dbReference type="ARBA" id="ARBA00022692"/>
    </source>
</evidence>
<sequence length="869" mass="95489">YSGCKVYDRHRNRSSLSAISINYKHSTEFLIAQAHIRSRSPSPGSLPSQNPRMISELVGLLFDVVSFGVLALFTYEALSRARIYVETNMHRNVEDILLKTSKDALKELKVALIIVDYQVDFATGSLAISAGDAGEDPVARIPNVNRLLELPFNTIIITKDWHPADHISFLSAARNGDRRLAANSTAEMFGKAYFVQPKREQVLYPDHCVANTHGAELVPEMKVPERAIIVLKGLDTLVDSYSAFMDNEGQGRSELFEVLKREGIDAVVVCGLAYDICVFHTTKDARNLGFYAATVRDASAAFSSAGATEAAKYHIDERIKEMTTDDVELMMKTRDWPEFWLQCAVKEGKINSNNNLMESLKSSSMPDRRSSEDSCLENQLNATSVSCYNSINNDTLSDSIDLPDINSKSLGPIQSTIAPAGNRVKLLVLCAVLSAATNFPEGYCNSYPNTSYKSFQHMINGSYVARGLEEGLSDEAYTWYWSFVLNIWFVGDLLGTFVTPYFTDNLGRKKSLLIANFCALFGAVLSLSSVLFSIPELFIISRFTTSISSGMSFGGLILFLQEATPTAERGITSFICESTFIMTTALGIGAGMDYIFGQNLPVLTGVAIIPAVIAIVTTLPLCDTPKFLLISKNDRAAAMKSIEFYRGVSEENETTLDDMLIEKEMGGAEQKVALIAGIIEVFTTRHLRMAFILGAAALQITVGIWPIVYLSTDFLAANFPAELAQLASFGFILADFVASLLGILFIERFAVGPIAFFITSELVPQRNRSIVQSLVFCFSTIMNFAISFVTLPCYTAFGVLSFLPLLQSFARSSSSSTSPRPGPERFMMWSPSSLSDIASTATDRNRLDSSLTASHFTPEYHTLISPPTN</sequence>
<dbReference type="SUPFAM" id="SSF103473">
    <property type="entry name" value="MFS general substrate transporter"/>
    <property type="match status" value="1"/>
</dbReference>
<dbReference type="Pfam" id="PF00083">
    <property type="entry name" value="Sugar_tr"/>
    <property type="match status" value="1"/>
</dbReference>
<dbReference type="PANTHER" id="PTHR23503">
    <property type="entry name" value="SOLUTE CARRIER FAMILY 2"/>
    <property type="match status" value="1"/>
</dbReference>
<dbReference type="InterPro" id="IPR036259">
    <property type="entry name" value="MFS_trans_sf"/>
</dbReference>
<protein>
    <submittedName>
        <fullName evidence="7">Membrane transporter</fullName>
    </submittedName>
</protein>
<evidence type="ECO:0000256" key="5">
    <source>
        <dbReference type="ARBA" id="ARBA00023136"/>
    </source>
</evidence>
<dbReference type="InterPro" id="IPR036380">
    <property type="entry name" value="Isochorismatase-like_sf"/>
</dbReference>
<keyword evidence="4" id="KW-1133">Transmembrane helix</keyword>
<keyword evidence="5" id="KW-0472">Membrane</keyword>
<evidence type="ECO:0000256" key="4">
    <source>
        <dbReference type="ARBA" id="ARBA00022989"/>
    </source>
</evidence>
<keyword evidence="8" id="KW-1185">Reference proteome</keyword>
<dbReference type="EnsemblMetazoa" id="PPA20524.1">
    <property type="protein sequence ID" value="PPA20524.1"/>
    <property type="gene ID" value="WBGene00110078"/>
</dbReference>
<dbReference type="GO" id="GO:0015749">
    <property type="term" value="P:monosaccharide transmembrane transport"/>
    <property type="evidence" value="ECO:0000318"/>
    <property type="project" value="GO_Central"/>
</dbReference>
<dbReference type="InterPro" id="IPR005828">
    <property type="entry name" value="MFS_sugar_transport-like"/>
</dbReference>